<proteinExistence type="predicted"/>
<protein>
    <recommendedName>
        <fullName evidence="4">Cofactor of BRCA1</fullName>
    </recommendedName>
</protein>
<name>A0ABR2YJS1_9CHLO</name>
<evidence type="ECO:0000313" key="2">
    <source>
        <dbReference type="EMBL" id="KAK9906696.1"/>
    </source>
</evidence>
<gene>
    <name evidence="2" type="ORF">WJX75_006363</name>
</gene>
<keyword evidence="3" id="KW-1185">Reference proteome</keyword>
<dbReference type="EMBL" id="JALJOT010000010">
    <property type="protein sequence ID" value="KAK9906696.1"/>
    <property type="molecule type" value="Genomic_DNA"/>
</dbReference>
<feature type="compositionally biased region" description="Basic residues" evidence="1">
    <location>
        <begin position="595"/>
        <end position="607"/>
    </location>
</feature>
<dbReference type="Proteomes" id="UP001491310">
    <property type="component" value="Unassembled WGS sequence"/>
</dbReference>
<reference evidence="2 3" key="1">
    <citation type="journal article" date="2024" name="Nat. Commun.">
        <title>Phylogenomics reveals the evolutionary origins of lichenization in chlorophyte algae.</title>
        <authorList>
            <person name="Puginier C."/>
            <person name="Libourel C."/>
            <person name="Otte J."/>
            <person name="Skaloud P."/>
            <person name="Haon M."/>
            <person name="Grisel S."/>
            <person name="Petersen M."/>
            <person name="Berrin J.G."/>
            <person name="Delaux P.M."/>
            <person name="Dal Grande F."/>
            <person name="Keller J."/>
        </authorList>
    </citation>
    <scope>NUCLEOTIDE SEQUENCE [LARGE SCALE GENOMIC DNA]</scope>
    <source>
        <strain evidence="2 3">SAG 216-7</strain>
    </source>
</reference>
<feature type="region of interest" description="Disordered" evidence="1">
    <location>
        <begin position="1"/>
        <end position="20"/>
    </location>
</feature>
<dbReference type="PANTHER" id="PTHR13503">
    <property type="entry name" value="NEGATIVE ELONGATION FACTOR COMPLEX MEMBER B"/>
    <property type="match status" value="1"/>
</dbReference>
<feature type="region of interest" description="Disordered" evidence="1">
    <location>
        <begin position="591"/>
        <end position="610"/>
    </location>
</feature>
<dbReference type="Pfam" id="PF06209">
    <property type="entry name" value="COBRA1"/>
    <property type="match status" value="2"/>
</dbReference>
<sequence length="696" mass="76636">MAPSLAGTSDGAPPPGAPAVPQVPLVGAVGQDYVHTVLSSMDPQNALREIHKRGAFKDRRCEPLLRLLDQLGAKRSDTTQRVLEAAKRRLLDAVPKLSLEQLTSLLEASFAYIGLPQLQEVPLAVLGRLKPVPAAFLKQLATDKELFHDLPQNVQQEVWELDRKLLQQHALPLVERYTWETGTVLKALEMDEFVPPPPNSRERPGPRVARRIQRSGSPLLKKLVSMVGRSHAIYKGIMDLCCARLRDSESAYCGVKEAAYCSLRSQLLMALHDANIVELTSKEPVHKLAWTLDACLKDCVIDGRRLRELTHFMSTFDRQQAALAAAARKAVPKKRGREGVLDAESMGLPGRSTNAGAEPMRALADAGMVLRDPSTMQLIIHHVLRRLESLVEEQAVPSEDPDLAFLTRLLQLAVGCRAMLRQRRYSFPAADPDLLGTFYPELIGCMLEAQDVDDDYTDDGQTEAIPNLVGMLARSEVVRQVTEVFCLERVAVGDVVTARSLLATIIQALEKLSEAALVEFAPFAATLAQRLARLVSSGRLAPGQPLWTLAVDGFLLRACDTEGQVHEEVLRLLLAALPKLDTPQLAHYLQETLKHSRKSRKRTKRRHAEAEGLDKAVAMAGYETAGYTGYHSSVTADYYTGFGGGLDRRDRPKKSTGDMVKSFYQDFVKHKPGLNANNAPNLFEYLSPAADGALPS</sequence>
<dbReference type="PANTHER" id="PTHR13503:SF3">
    <property type="entry name" value="NEGATIVE ELONGATION FACTOR B"/>
    <property type="match status" value="1"/>
</dbReference>
<organism evidence="2 3">
    <name type="scientific">Coccomyxa subellipsoidea</name>
    <dbReference type="NCBI Taxonomy" id="248742"/>
    <lineage>
        <taxon>Eukaryota</taxon>
        <taxon>Viridiplantae</taxon>
        <taxon>Chlorophyta</taxon>
        <taxon>core chlorophytes</taxon>
        <taxon>Trebouxiophyceae</taxon>
        <taxon>Trebouxiophyceae incertae sedis</taxon>
        <taxon>Coccomyxaceae</taxon>
        <taxon>Coccomyxa</taxon>
    </lineage>
</organism>
<dbReference type="InterPro" id="IPR010405">
    <property type="entry name" value="COBRA1"/>
</dbReference>
<evidence type="ECO:0000256" key="1">
    <source>
        <dbReference type="SAM" id="MobiDB-lite"/>
    </source>
</evidence>
<comment type="caution">
    <text evidence="2">The sequence shown here is derived from an EMBL/GenBank/DDBJ whole genome shotgun (WGS) entry which is preliminary data.</text>
</comment>
<accession>A0ABR2YJS1</accession>
<evidence type="ECO:0008006" key="4">
    <source>
        <dbReference type="Google" id="ProtNLM"/>
    </source>
</evidence>
<evidence type="ECO:0000313" key="3">
    <source>
        <dbReference type="Proteomes" id="UP001491310"/>
    </source>
</evidence>